<dbReference type="InterPro" id="IPR012340">
    <property type="entry name" value="NA-bd_OB-fold"/>
</dbReference>
<dbReference type="InterPro" id="IPR027417">
    <property type="entry name" value="P-loop_NTPase"/>
</dbReference>
<dbReference type="GO" id="GO:0005524">
    <property type="term" value="F:ATP binding"/>
    <property type="evidence" value="ECO:0007669"/>
    <property type="project" value="UniProtKB-KW"/>
</dbReference>
<dbReference type="InterPro" id="IPR014001">
    <property type="entry name" value="Helicase_ATP-bd"/>
</dbReference>
<comment type="caution">
    <text evidence="18">The sequence shown here is derived from an EMBL/GenBank/DDBJ whole genome shotgun (WGS) entry which is preliminary data.</text>
</comment>
<comment type="similarity">
    <text evidence="1 15">Belongs to the helicase family. RecG subfamily.</text>
</comment>
<comment type="catalytic activity">
    <reaction evidence="12 15">
        <text>Couples ATP hydrolysis with the unwinding of duplex DNA by translocating in the 3'-5' direction.</text>
        <dbReference type="EC" id="5.6.2.4"/>
    </reaction>
</comment>
<evidence type="ECO:0000256" key="14">
    <source>
        <dbReference type="ARBA" id="ARBA00048988"/>
    </source>
</evidence>
<dbReference type="NCBIfam" id="TIGR00643">
    <property type="entry name" value="recG"/>
    <property type="match status" value="1"/>
</dbReference>
<keyword evidence="4 15" id="KW-0227">DNA damage</keyword>
<dbReference type="GO" id="GO:0006310">
    <property type="term" value="P:DNA recombination"/>
    <property type="evidence" value="ECO:0007669"/>
    <property type="project" value="UniProtKB-UniRule"/>
</dbReference>
<protein>
    <recommendedName>
        <fullName evidence="2 15">ATP-dependent DNA helicase RecG</fullName>
        <ecNumber evidence="13 15">5.6.2.4</ecNumber>
    </recommendedName>
</protein>
<dbReference type="GO" id="GO:0043138">
    <property type="term" value="F:3'-5' DNA helicase activity"/>
    <property type="evidence" value="ECO:0007669"/>
    <property type="project" value="UniProtKB-EC"/>
</dbReference>
<evidence type="ECO:0000256" key="1">
    <source>
        <dbReference type="ARBA" id="ARBA00007504"/>
    </source>
</evidence>
<evidence type="ECO:0000259" key="16">
    <source>
        <dbReference type="PROSITE" id="PS51192"/>
    </source>
</evidence>
<dbReference type="Pfam" id="PF17191">
    <property type="entry name" value="RecG_wedge"/>
    <property type="match status" value="1"/>
</dbReference>
<evidence type="ECO:0000256" key="10">
    <source>
        <dbReference type="ARBA" id="ARBA00023204"/>
    </source>
</evidence>
<dbReference type="SUPFAM" id="SSF52540">
    <property type="entry name" value="P-loop containing nucleoside triphosphate hydrolases"/>
    <property type="match status" value="2"/>
</dbReference>
<dbReference type="InterPro" id="IPR047112">
    <property type="entry name" value="RecG/Mfd"/>
</dbReference>
<comment type="catalytic activity">
    <reaction evidence="14 15">
        <text>ATP + H2O = ADP + phosphate + H(+)</text>
        <dbReference type="Rhea" id="RHEA:13065"/>
        <dbReference type="ChEBI" id="CHEBI:15377"/>
        <dbReference type="ChEBI" id="CHEBI:15378"/>
        <dbReference type="ChEBI" id="CHEBI:30616"/>
        <dbReference type="ChEBI" id="CHEBI:43474"/>
        <dbReference type="ChEBI" id="CHEBI:456216"/>
        <dbReference type="EC" id="5.6.2.4"/>
    </reaction>
</comment>
<dbReference type="InterPro" id="IPR004609">
    <property type="entry name" value="ATP-dep_DNA_helicase_RecG"/>
</dbReference>
<evidence type="ECO:0000256" key="11">
    <source>
        <dbReference type="ARBA" id="ARBA00023235"/>
    </source>
</evidence>
<dbReference type="CDD" id="cd04488">
    <property type="entry name" value="RecG_wedge_OBF"/>
    <property type="match status" value="1"/>
</dbReference>
<dbReference type="Pfam" id="PF00270">
    <property type="entry name" value="DEAD"/>
    <property type="match status" value="1"/>
</dbReference>
<keyword evidence="5 15" id="KW-0378">Hydrolase</keyword>
<dbReference type="CDD" id="cd17992">
    <property type="entry name" value="DEXHc_RecG"/>
    <property type="match status" value="1"/>
</dbReference>
<dbReference type="EC" id="5.6.2.4" evidence="13 15"/>
<evidence type="ECO:0000256" key="9">
    <source>
        <dbReference type="ARBA" id="ARBA00023172"/>
    </source>
</evidence>
<dbReference type="GO" id="GO:0003677">
    <property type="term" value="F:DNA binding"/>
    <property type="evidence" value="ECO:0007669"/>
    <property type="project" value="UniProtKB-KW"/>
</dbReference>
<reference evidence="18" key="1">
    <citation type="submission" date="2016-02" db="EMBL/GenBank/DDBJ databases">
        <title>Draft Genome Sequence of Sporotomaculum syntrophicum Strain FB, a Syntrophic Benzoate Degrader.</title>
        <authorList>
            <person name="Nobu M.K."/>
            <person name="Narihiro T."/>
            <person name="Qiu Y.-L."/>
            <person name="Ohashi A."/>
            <person name="Liu W.-T."/>
            <person name="Yuji S."/>
        </authorList>
    </citation>
    <scope>NUCLEOTIDE SEQUENCE</scope>
    <source>
        <strain evidence="18">FB</strain>
    </source>
</reference>
<evidence type="ECO:0000256" key="8">
    <source>
        <dbReference type="ARBA" id="ARBA00023125"/>
    </source>
</evidence>
<name>A0A9D2WSD1_9FIRM</name>
<keyword evidence="19" id="KW-1185">Reference proteome</keyword>
<evidence type="ECO:0000256" key="2">
    <source>
        <dbReference type="ARBA" id="ARBA00017846"/>
    </source>
</evidence>
<accession>A0A9D2WSD1</accession>
<comment type="function">
    <text evidence="15">Plays a critical role in recombination and DNA repair. Helps process Holliday junction intermediates to mature products by catalyzing branch migration. Has replication fork regression activity, unwinds stalled or blocked replication forks to make a HJ that can be resolved. Has a DNA unwinding activity characteristic of a DNA helicase with 3'-5' polarity.</text>
</comment>
<dbReference type="NCBIfam" id="NF008165">
    <property type="entry name" value="PRK10917.1-3"/>
    <property type="match status" value="1"/>
</dbReference>
<evidence type="ECO:0000256" key="12">
    <source>
        <dbReference type="ARBA" id="ARBA00034617"/>
    </source>
</evidence>
<keyword evidence="6 15" id="KW-0347">Helicase</keyword>
<dbReference type="InterPro" id="IPR045562">
    <property type="entry name" value="RecG_dom3_C"/>
</dbReference>
<feature type="domain" description="Helicase C-terminal" evidence="17">
    <location>
        <begin position="462"/>
        <end position="622"/>
    </location>
</feature>
<dbReference type="SMART" id="SM00490">
    <property type="entry name" value="HELICc"/>
    <property type="match status" value="1"/>
</dbReference>
<evidence type="ECO:0000256" key="7">
    <source>
        <dbReference type="ARBA" id="ARBA00022840"/>
    </source>
</evidence>
<keyword evidence="3 15" id="KW-0547">Nucleotide-binding</keyword>
<dbReference type="NCBIfam" id="NF008168">
    <property type="entry name" value="PRK10917.2-2"/>
    <property type="match status" value="1"/>
</dbReference>
<dbReference type="SUPFAM" id="SSF50249">
    <property type="entry name" value="Nucleic acid-binding proteins"/>
    <property type="match status" value="1"/>
</dbReference>
<keyword evidence="7 15" id="KW-0067">ATP-binding</keyword>
<dbReference type="PANTHER" id="PTHR47964">
    <property type="entry name" value="ATP-DEPENDENT DNA HELICASE HOMOLOG RECG, CHLOROPLASTIC"/>
    <property type="match status" value="1"/>
</dbReference>
<dbReference type="InterPro" id="IPR011545">
    <property type="entry name" value="DEAD/DEAH_box_helicase_dom"/>
</dbReference>
<dbReference type="Proteomes" id="UP000798488">
    <property type="component" value="Unassembled WGS sequence"/>
</dbReference>
<dbReference type="InterPro" id="IPR033454">
    <property type="entry name" value="RecG_wedge"/>
</dbReference>
<keyword evidence="9 15" id="KW-0233">DNA recombination</keyword>
<keyword evidence="8" id="KW-0238">DNA-binding</keyword>
<feature type="domain" description="Helicase ATP-binding" evidence="16">
    <location>
        <begin position="282"/>
        <end position="443"/>
    </location>
</feature>
<sequence length="695" mass="78103">MSNWEAGDPYTIQVQYVKMVGPRRAEQLARLKLFTLHDLLYHFPREYLDRSQLRSPFDLSSGDNVTVLGRVLSCQENRTRKNLTITKAALEGDRGVFYAVWFNRLHLKKALKPGTQLYISGKLKRNFGHLEVQVQDYEIITGEGDAIHAGRIVPVYHTTSGITQRMLRTFMHAALEQWQHSYREFLPSQVLEQVGLMALPEALKQVHFPDSHALAEQARRRFIFEELFLFQLQLALLRHQIVRVEKQHRYGPDSRLTRQYLAGLKFTLTTAQSRVVGEIMADMASLHPMNRLLQGDVGSGKTVVAVLTLLKAVENGMQGALMAPTEVLAEQHYLAMDNALAPLGVRVALFSGGLPARERRALLEQLAAGEVAIAVGTQALLHEDVVFKKLAVVVIDEQHRFGVRQRGILQKKGVYPDLLIMTATPIPRTLSMTVYGDLDVSVIDALPPGRQPVRTYFVAPEELPRVFTFVAQQVSKGHQAYVVCPLVEESEKVDLQAAVDLYEQLAVGALHRCRVALLHGRMKRADKEVIMQQFRAGRLDVLVSTTVIEVGVDVPNASVMVIVDADRFGLAQLHQLRGRVGRGAEQAHCILAARLRSREAAERIKAMKTSQDGFYLAEKDLQIRGPGDMAGVRQSGLPEFRLANLLRDRELLREARRQARALISADPDFRTGEYHLLRLALERFNQEGSSYLHIG</sequence>
<evidence type="ECO:0000313" key="18">
    <source>
        <dbReference type="EMBL" id="KAF1086747.1"/>
    </source>
</evidence>
<dbReference type="Pfam" id="PF19833">
    <property type="entry name" value="RecG_dom3_C"/>
    <property type="match status" value="1"/>
</dbReference>
<dbReference type="RefSeq" id="WP_161820870.1">
    <property type="nucleotide sequence ID" value="NZ_LSRS01000001.1"/>
</dbReference>
<dbReference type="EMBL" id="LSRS01000001">
    <property type="protein sequence ID" value="KAF1086747.1"/>
    <property type="molecule type" value="Genomic_DNA"/>
</dbReference>
<evidence type="ECO:0000256" key="3">
    <source>
        <dbReference type="ARBA" id="ARBA00022741"/>
    </source>
</evidence>
<keyword evidence="11" id="KW-0413">Isomerase</keyword>
<gene>
    <name evidence="18" type="primary">recG</name>
    <name evidence="18" type="ORF">SPSYN_00466</name>
</gene>
<proteinExistence type="inferred from homology"/>
<organism evidence="18 19">
    <name type="scientific">Sporotomaculum syntrophicum</name>
    <dbReference type="NCBI Taxonomy" id="182264"/>
    <lineage>
        <taxon>Bacteria</taxon>
        <taxon>Bacillati</taxon>
        <taxon>Bacillota</taxon>
        <taxon>Clostridia</taxon>
        <taxon>Eubacteriales</taxon>
        <taxon>Desulfallaceae</taxon>
        <taxon>Sporotomaculum</taxon>
    </lineage>
</organism>
<dbReference type="GO" id="GO:0006281">
    <property type="term" value="P:DNA repair"/>
    <property type="evidence" value="ECO:0007669"/>
    <property type="project" value="UniProtKB-UniRule"/>
</dbReference>
<evidence type="ECO:0000256" key="6">
    <source>
        <dbReference type="ARBA" id="ARBA00022806"/>
    </source>
</evidence>
<evidence type="ECO:0000313" key="19">
    <source>
        <dbReference type="Proteomes" id="UP000798488"/>
    </source>
</evidence>
<evidence type="ECO:0000256" key="15">
    <source>
        <dbReference type="RuleBase" id="RU363016"/>
    </source>
</evidence>
<dbReference type="SMART" id="SM00487">
    <property type="entry name" value="DEXDc"/>
    <property type="match status" value="1"/>
</dbReference>
<dbReference type="PROSITE" id="PS51192">
    <property type="entry name" value="HELICASE_ATP_BIND_1"/>
    <property type="match status" value="1"/>
</dbReference>
<dbReference type="InterPro" id="IPR001650">
    <property type="entry name" value="Helicase_C-like"/>
</dbReference>
<dbReference type="AlphaFoldDB" id="A0A9D2WSD1"/>
<evidence type="ECO:0000256" key="13">
    <source>
        <dbReference type="ARBA" id="ARBA00034808"/>
    </source>
</evidence>
<dbReference type="Gene3D" id="2.40.50.140">
    <property type="entry name" value="Nucleic acid-binding proteins"/>
    <property type="match status" value="1"/>
</dbReference>
<dbReference type="Pfam" id="PF00271">
    <property type="entry name" value="Helicase_C"/>
    <property type="match status" value="1"/>
</dbReference>
<dbReference type="PANTHER" id="PTHR47964:SF1">
    <property type="entry name" value="ATP-DEPENDENT DNA HELICASE HOMOLOG RECG, CHLOROPLASTIC"/>
    <property type="match status" value="1"/>
</dbReference>
<evidence type="ECO:0000259" key="17">
    <source>
        <dbReference type="PROSITE" id="PS51194"/>
    </source>
</evidence>
<evidence type="ECO:0000256" key="5">
    <source>
        <dbReference type="ARBA" id="ARBA00022801"/>
    </source>
</evidence>
<evidence type="ECO:0000256" key="4">
    <source>
        <dbReference type="ARBA" id="ARBA00022763"/>
    </source>
</evidence>
<dbReference type="PROSITE" id="PS51194">
    <property type="entry name" value="HELICASE_CTER"/>
    <property type="match status" value="1"/>
</dbReference>
<dbReference type="OrthoDB" id="9804325at2"/>
<dbReference type="Gene3D" id="3.40.50.300">
    <property type="entry name" value="P-loop containing nucleotide triphosphate hydrolases"/>
    <property type="match status" value="2"/>
</dbReference>
<keyword evidence="10 15" id="KW-0234">DNA repair</keyword>
<dbReference type="GO" id="GO:0016787">
    <property type="term" value="F:hydrolase activity"/>
    <property type="evidence" value="ECO:0007669"/>
    <property type="project" value="UniProtKB-KW"/>
</dbReference>